<feature type="compositionally biased region" description="Low complexity" evidence="1">
    <location>
        <begin position="28"/>
        <end position="37"/>
    </location>
</feature>
<evidence type="ECO:0000313" key="2">
    <source>
        <dbReference type="EMBL" id="EMS51948.1"/>
    </source>
</evidence>
<gene>
    <name evidence="2" type="ORF">TRIUR3_03635</name>
</gene>
<evidence type="ECO:0000256" key="1">
    <source>
        <dbReference type="SAM" id="MobiDB-lite"/>
    </source>
</evidence>
<organism evidence="2">
    <name type="scientific">Triticum urartu</name>
    <name type="common">Red wild einkorn</name>
    <name type="synonym">Crithodium urartu</name>
    <dbReference type="NCBI Taxonomy" id="4572"/>
    <lineage>
        <taxon>Eukaryota</taxon>
        <taxon>Viridiplantae</taxon>
        <taxon>Streptophyta</taxon>
        <taxon>Embryophyta</taxon>
        <taxon>Tracheophyta</taxon>
        <taxon>Spermatophyta</taxon>
        <taxon>Magnoliopsida</taxon>
        <taxon>Liliopsida</taxon>
        <taxon>Poales</taxon>
        <taxon>Poaceae</taxon>
        <taxon>BOP clade</taxon>
        <taxon>Pooideae</taxon>
        <taxon>Triticodae</taxon>
        <taxon>Triticeae</taxon>
        <taxon>Triticinae</taxon>
        <taxon>Triticum</taxon>
    </lineage>
</organism>
<accession>M7YN36</accession>
<feature type="compositionally biased region" description="Basic and acidic residues" evidence="1">
    <location>
        <begin position="38"/>
        <end position="51"/>
    </location>
</feature>
<name>M7YN36_TRIUA</name>
<feature type="compositionally biased region" description="Basic and acidic residues" evidence="1">
    <location>
        <begin position="71"/>
        <end position="80"/>
    </location>
</feature>
<protein>
    <submittedName>
        <fullName evidence="2">Uncharacterized protein</fullName>
    </submittedName>
</protein>
<dbReference type="AlphaFoldDB" id="M7YN36"/>
<sequence>MAAPLPSPRPAGPSLSQILERRPEPRRAAPSPACAEPTGEKDIKAPFHWEHSFPNAAAGEDGDGGAGAGSPDEHIRRRGDAAGSPRRHAP</sequence>
<feature type="region of interest" description="Disordered" evidence="1">
    <location>
        <begin position="1"/>
        <end position="90"/>
    </location>
</feature>
<reference evidence="2" key="1">
    <citation type="journal article" date="2013" name="Nature">
        <title>Draft genome of the wheat A-genome progenitor Triticum urartu.</title>
        <authorList>
            <person name="Ling H.Q."/>
            <person name="Zhao S."/>
            <person name="Liu D."/>
            <person name="Wang J."/>
            <person name="Sun H."/>
            <person name="Zhang C."/>
            <person name="Fan H."/>
            <person name="Li D."/>
            <person name="Dong L."/>
            <person name="Tao Y."/>
            <person name="Gao C."/>
            <person name="Wu H."/>
            <person name="Li Y."/>
            <person name="Cui Y."/>
            <person name="Guo X."/>
            <person name="Zheng S."/>
            <person name="Wang B."/>
            <person name="Yu K."/>
            <person name="Liang Q."/>
            <person name="Yang W."/>
            <person name="Lou X."/>
            <person name="Chen J."/>
            <person name="Feng M."/>
            <person name="Jian J."/>
            <person name="Zhang X."/>
            <person name="Luo G."/>
            <person name="Jiang Y."/>
            <person name="Liu J."/>
            <person name="Wang Z."/>
            <person name="Sha Y."/>
            <person name="Zhang B."/>
            <person name="Wu H."/>
            <person name="Tang D."/>
            <person name="Shen Q."/>
            <person name="Xue P."/>
            <person name="Zou S."/>
            <person name="Wang X."/>
            <person name="Liu X."/>
            <person name="Wang F."/>
            <person name="Yang Y."/>
            <person name="An X."/>
            <person name="Dong Z."/>
            <person name="Zhang K."/>
            <person name="Zhang X."/>
            <person name="Luo M.C."/>
            <person name="Dvorak J."/>
            <person name="Tong Y."/>
            <person name="Wang J."/>
            <person name="Yang H."/>
            <person name="Li Z."/>
            <person name="Wang D."/>
            <person name="Zhang A."/>
            <person name="Wang J."/>
        </authorList>
    </citation>
    <scope>NUCLEOTIDE SEQUENCE</scope>
</reference>
<feature type="compositionally biased region" description="Pro residues" evidence="1">
    <location>
        <begin position="1"/>
        <end position="11"/>
    </location>
</feature>
<proteinExistence type="predicted"/>
<dbReference type="EMBL" id="KD213435">
    <property type="protein sequence ID" value="EMS51948.1"/>
    <property type="molecule type" value="Genomic_DNA"/>
</dbReference>